<keyword evidence="5 7" id="KW-0440">LIM domain</keyword>
<evidence type="ECO:0000256" key="1">
    <source>
        <dbReference type="ARBA" id="ARBA00022468"/>
    </source>
</evidence>
<dbReference type="GO" id="GO:0005096">
    <property type="term" value="F:GTPase activator activity"/>
    <property type="evidence" value="ECO:0007669"/>
    <property type="project" value="UniProtKB-KW"/>
</dbReference>
<dbReference type="Pfam" id="PF21022">
    <property type="entry name" value="Rap-GAP_dimer"/>
    <property type="match status" value="1"/>
</dbReference>
<dbReference type="InterPro" id="IPR035974">
    <property type="entry name" value="Rap/Ran-GAP_sf"/>
</dbReference>
<feature type="region of interest" description="Disordered" evidence="9">
    <location>
        <begin position="644"/>
        <end position="673"/>
    </location>
</feature>
<dbReference type="RefSeq" id="XP_022090205.1">
    <property type="nucleotide sequence ID" value="XM_022234513.1"/>
</dbReference>
<dbReference type="FunFam" id="3.40.50.11210:FF:000002">
    <property type="entry name" value="Signal-induced proliferation-associated 1-like protein 1"/>
    <property type="match status" value="1"/>
</dbReference>
<dbReference type="SMART" id="SM00132">
    <property type="entry name" value="LIM"/>
    <property type="match status" value="1"/>
</dbReference>
<name>A0A8B7YAC9_ACAPL</name>
<dbReference type="PROSITE" id="PS00478">
    <property type="entry name" value="LIM_DOMAIN_1"/>
    <property type="match status" value="1"/>
</dbReference>
<feature type="region of interest" description="Disordered" evidence="9">
    <location>
        <begin position="587"/>
        <end position="619"/>
    </location>
</feature>
<dbReference type="GO" id="GO:0051056">
    <property type="term" value="P:regulation of small GTPase mediated signal transduction"/>
    <property type="evidence" value="ECO:0007669"/>
    <property type="project" value="InterPro"/>
</dbReference>
<evidence type="ECO:0000256" key="5">
    <source>
        <dbReference type="ARBA" id="ARBA00023038"/>
    </source>
</evidence>
<feature type="compositionally biased region" description="Low complexity" evidence="9">
    <location>
        <begin position="332"/>
        <end position="366"/>
    </location>
</feature>
<dbReference type="PROSITE" id="PS50023">
    <property type="entry name" value="LIM_DOMAIN_2"/>
    <property type="match status" value="1"/>
</dbReference>
<dbReference type="GO" id="GO:0005737">
    <property type="term" value="C:cytoplasm"/>
    <property type="evidence" value="ECO:0007669"/>
    <property type="project" value="TreeGrafter"/>
</dbReference>
<dbReference type="KEGG" id="aplc:110979045"/>
<dbReference type="Gene3D" id="3.40.50.11210">
    <property type="entry name" value="Rap/Ran-GAP"/>
    <property type="match status" value="1"/>
</dbReference>
<feature type="region of interest" description="Disordered" evidence="9">
    <location>
        <begin position="764"/>
        <end position="813"/>
    </location>
</feature>
<feature type="compositionally biased region" description="Polar residues" evidence="9">
    <location>
        <begin position="423"/>
        <end position="434"/>
    </location>
</feature>
<feature type="coiled-coil region" evidence="8">
    <location>
        <begin position="1566"/>
        <end position="1635"/>
    </location>
</feature>
<keyword evidence="4 7" id="KW-0862">Zinc</keyword>
<evidence type="ECO:0000256" key="2">
    <source>
        <dbReference type="ARBA" id="ARBA00022553"/>
    </source>
</evidence>
<feature type="compositionally biased region" description="Basic and acidic residues" evidence="9">
    <location>
        <begin position="772"/>
        <end position="783"/>
    </location>
</feature>
<dbReference type="GeneID" id="110979045"/>
<feature type="domain" description="Rap-GAP" evidence="11">
    <location>
        <begin position="1128"/>
        <end position="1344"/>
    </location>
</feature>
<dbReference type="RefSeq" id="XP_022090206.1">
    <property type="nucleotide sequence ID" value="XM_022234514.1"/>
</dbReference>
<feature type="region of interest" description="Disordered" evidence="9">
    <location>
        <begin position="230"/>
        <end position="366"/>
    </location>
</feature>
<dbReference type="PROSITE" id="PS50085">
    <property type="entry name" value="RAPGAP"/>
    <property type="match status" value="1"/>
</dbReference>
<feature type="compositionally biased region" description="Low complexity" evidence="9">
    <location>
        <begin position="253"/>
        <end position="266"/>
    </location>
</feature>
<evidence type="ECO:0000256" key="9">
    <source>
        <dbReference type="SAM" id="MobiDB-lite"/>
    </source>
</evidence>
<dbReference type="Pfam" id="PF02188">
    <property type="entry name" value="GoLoco"/>
    <property type="match status" value="1"/>
</dbReference>
<evidence type="ECO:0000256" key="4">
    <source>
        <dbReference type="ARBA" id="ARBA00022833"/>
    </source>
</evidence>
<gene>
    <name evidence="13 14 15 16 17" type="primary">LOC110979045</name>
</gene>
<dbReference type="InterPro" id="IPR003109">
    <property type="entry name" value="GoLoco_motif"/>
</dbReference>
<feature type="region of interest" description="Disordered" evidence="9">
    <location>
        <begin position="1511"/>
        <end position="1540"/>
    </location>
</feature>
<dbReference type="OrthoDB" id="2499658at2759"/>
<dbReference type="Pfam" id="PF02145">
    <property type="entry name" value="Rap_GAP"/>
    <property type="match status" value="1"/>
</dbReference>
<dbReference type="Gene3D" id="6.10.140.210">
    <property type="match status" value="1"/>
</dbReference>
<evidence type="ECO:0000313" key="12">
    <source>
        <dbReference type="Proteomes" id="UP000694845"/>
    </source>
</evidence>
<dbReference type="RefSeq" id="XP_022090204.1">
    <property type="nucleotide sequence ID" value="XM_022234512.1"/>
</dbReference>
<dbReference type="PANTHER" id="PTHR15711">
    <property type="entry name" value="RAP GTPASE-ACTIVATING PROTEIN"/>
    <property type="match status" value="1"/>
</dbReference>
<proteinExistence type="predicted"/>
<evidence type="ECO:0000313" key="15">
    <source>
        <dbReference type="RefSeq" id="XP_022090206.1"/>
    </source>
</evidence>
<feature type="region of interest" description="Disordered" evidence="9">
    <location>
        <begin position="33"/>
        <end position="131"/>
    </location>
</feature>
<evidence type="ECO:0000313" key="16">
    <source>
        <dbReference type="RefSeq" id="XP_022090207.1"/>
    </source>
</evidence>
<evidence type="ECO:0000259" key="10">
    <source>
        <dbReference type="PROSITE" id="PS50023"/>
    </source>
</evidence>
<evidence type="ECO:0000256" key="3">
    <source>
        <dbReference type="ARBA" id="ARBA00022723"/>
    </source>
</evidence>
<keyword evidence="3 7" id="KW-0479">Metal-binding</keyword>
<protein>
    <submittedName>
        <fullName evidence="13 14">Uncharacterized protein LOC110979045 isoform X1</fullName>
    </submittedName>
</protein>
<feature type="compositionally biased region" description="Polar residues" evidence="9">
    <location>
        <begin position="317"/>
        <end position="330"/>
    </location>
</feature>
<feature type="region of interest" description="Disordered" evidence="9">
    <location>
        <begin position="381"/>
        <end position="456"/>
    </location>
</feature>
<evidence type="ECO:0000259" key="11">
    <source>
        <dbReference type="PROSITE" id="PS50085"/>
    </source>
</evidence>
<dbReference type="InterPro" id="IPR000331">
    <property type="entry name" value="Rap/Ran_GAP_dom"/>
</dbReference>
<dbReference type="PROSITE" id="PS50877">
    <property type="entry name" value="GOLOCO"/>
    <property type="match status" value="1"/>
</dbReference>
<dbReference type="InterPro" id="IPR050989">
    <property type="entry name" value="Rap1_Ran_GAP"/>
</dbReference>
<dbReference type="GO" id="GO:0046872">
    <property type="term" value="F:metal ion binding"/>
    <property type="evidence" value="ECO:0007669"/>
    <property type="project" value="UniProtKB-KW"/>
</dbReference>
<feature type="compositionally biased region" description="Low complexity" evidence="9">
    <location>
        <begin position="1466"/>
        <end position="1493"/>
    </location>
</feature>
<dbReference type="Gene3D" id="2.10.110.10">
    <property type="entry name" value="Cysteine Rich Protein"/>
    <property type="match status" value="1"/>
</dbReference>
<dbReference type="Proteomes" id="UP000694845">
    <property type="component" value="Unplaced"/>
</dbReference>
<evidence type="ECO:0000313" key="17">
    <source>
        <dbReference type="RefSeq" id="XP_022090208.1"/>
    </source>
</evidence>
<feature type="domain" description="LIM zinc-binding" evidence="10">
    <location>
        <begin position="847"/>
        <end position="920"/>
    </location>
</feature>
<feature type="compositionally biased region" description="Low complexity" evidence="9">
    <location>
        <begin position="1431"/>
        <end position="1451"/>
    </location>
</feature>
<dbReference type="SUPFAM" id="SSF111347">
    <property type="entry name" value="Rap/Ran-GAP"/>
    <property type="match status" value="1"/>
</dbReference>
<dbReference type="RefSeq" id="XP_022090208.1">
    <property type="nucleotide sequence ID" value="XM_022234516.1"/>
</dbReference>
<dbReference type="Pfam" id="PF00412">
    <property type="entry name" value="LIM"/>
    <property type="match status" value="1"/>
</dbReference>
<evidence type="ECO:0000313" key="13">
    <source>
        <dbReference type="RefSeq" id="XP_022090204.1"/>
    </source>
</evidence>
<keyword evidence="1" id="KW-0343">GTPase activation</keyword>
<evidence type="ECO:0000256" key="8">
    <source>
        <dbReference type="SAM" id="Coils"/>
    </source>
</evidence>
<dbReference type="RefSeq" id="XP_022090207.1">
    <property type="nucleotide sequence ID" value="XM_022234515.1"/>
</dbReference>
<feature type="compositionally biased region" description="Basic and acidic residues" evidence="9">
    <location>
        <begin position="292"/>
        <end position="302"/>
    </location>
</feature>
<accession>A0A8B7YAC9</accession>
<organism evidence="12 13">
    <name type="scientific">Acanthaster planci</name>
    <name type="common">Crown-of-thorns starfish</name>
    <dbReference type="NCBI Taxonomy" id="133434"/>
    <lineage>
        <taxon>Eukaryota</taxon>
        <taxon>Metazoa</taxon>
        <taxon>Echinodermata</taxon>
        <taxon>Eleutherozoa</taxon>
        <taxon>Asterozoa</taxon>
        <taxon>Asteroidea</taxon>
        <taxon>Valvatacea</taxon>
        <taxon>Valvatida</taxon>
        <taxon>Acanthasteridae</taxon>
        <taxon>Acanthaster</taxon>
    </lineage>
</organism>
<evidence type="ECO:0000313" key="14">
    <source>
        <dbReference type="RefSeq" id="XP_022090205.1"/>
    </source>
</evidence>
<keyword evidence="12" id="KW-1185">Reference proteome</keyword>
<feature type="region of interest" description="Disordered" evidence="9">
    <location>
        <begin position="707"/>
        <end position="746"/>
    </location>
</feature>
<evidence type="ECO:0000256" key="7">
    <source>
        <dbReference type="PROSITE-ProRule" id="PRU00125"/>
    </source>
</evidence>
<feature type="region of interest" description="Disordered" evidence="9">
    <location>
        <begin position="1421"/>
        <end position="1497"/>
    </location>
</feature>
<keyword evidence="2" id="KW-0597">Phosphoprotein</keyword>
<dbReference type="PANTHER" id="PTHR15711:SF32">
    <property type="entry name" value="RAP GTPASE ACTIVATING PROTEIN 1, ISOFORM H"/>
    <property type="match status" value="1"/>
</dbReference>
<evidence type="ECO:0000256" key="6">
    <source>
        <dbReference type="ARBA" id="ARBA00023054"/>
    </source>
</evidence>
<dbReference type="SMART" id="SM00390">
    <property type="entry name" value="GoLoco"/>
    <property type="match status" value="1"/>
</dbReference>
<feature type="compositionally biased region" description="Low complexity" evidence="9">
    <location>
        <begin position="445"/>
        <end position="456"/>
    </location>
</feature>
<dbReference type="InterPro" id="IPR001781">
    <property type="entry name" value="Znf_LIM"/>
</dbReference>
<reference evidence="13 14" key="1">
    <citation type="submission" date="2025-04" db="UniProtKB">
        <authorList>
            <consortium name="RefSeq"/>
        </authorList>
    </citation>
    <scope>IDENTIFICATION</scope>
</reference>
<sequence length="1643" mass="180171">MNAPFANSQDDPRFQTISSMTYTAPGAIMAANRSKLTTPQKMFAEPATPESLRRKGSSVLSPVDKTEPQDKGSIAKNTKRGYDGESPNTQPPGGATCWSGVKNSHVSSDRVGKSGNPQEPKTKKHPKGLVSLPSFEEAVEGETMAKCIAEMSRHMRASTGGAANRSSQYAYNLRRASIDIPRDAFKFTNRPSGRAEVLQTPYYAKDPSHGSQGQHDAPVRRHMEIRRQMSAPTFGKTAPPPKPPRKMIFSDVQSSPSGSTSPQGGSVASQPRPKVHEYMRFDSAPCGMPAVEGDRRNTRGETPDVDQPLRKKYPVSNKEQSGEASVSPWSNRAVSARVSSRPRKLSSSSSSSNSSSSPDPLTPSASMSYKTTAFYRQVSEPAVVPQSTTSIHLPAVANSRKLSAEERCSSIQKSHCTRPQIPKSKSTEFSSLTQRKAARAESPSHDSSGSKSSITSKIPVHKALPLSAHSNASRTPVKPIRFTNAAFMFSAEETQSAPATPVDVPSKKESLFLSKIPVSSSLGSLVSSMSPRGSVSSLKSPAASHQKYEDSVQSSAFDCAGGEYPLMSSWDGGSSELLSGSKENLISTEKGPSQLKSQPKKSSVKRYIPSPRPSNKRRGVVQYTTLKSNHISKSLSLENVADTYRGKGDSSASSSSDEEDVDKGTLKADGTYNGISKCESSSGFARYLSQMSQYTGRTELTEIGAPKQAASLPNRYKRTKSWETGGEPLLDNPSLQPKQPGIGSKLWGFTKKSPLVTRKFKSAKIRSYSDSSPKREPTAESRSRYGYSGIPKAQPAGGVPSKGPVRPSSKGALQGLRRMLSRESLNAEKGAAKKKNGNNSRGADYYGVCRACGLNVNLGEEISIKDSVYHNACFKCSRCEQSLSLKYYLQRQNSGLSSYKRREMDGQLLCEDHAPKDKGKSVNGESSQDLDFFELLQKIQSDRLDEQRCSLPLVLQSTGSPAAAKERLKARHSNTYRIKELLKKNGPHPNILQPHNGGFWIDGLDLDPSATDDVSAELCPFASDRLVLEYDDTNEMYRKYFHGKEHFNYIAMDESMGPIVLSIKQETTNAEEQIRILLRCRSGTTHDLLPLSTFGNSLVPSKLAKVLDEAITTERFQPVLFPKASELIVTYDEHMCVKNFKFGVIYERYGQTTEEELFGNVNSSAAFNEFLEVIGDKIELKNFTGFRGGLDVQHGQTGSHSIYTEHLGREIMFHVSTLLPHTEGDKQQLQRKRHIGNDIVAIVFQEENTPFVPDMIASNFLHSFIVVQAIEPNTENTRYKVAVTARDDVPFYGPALPSPSVFKKGPEFREFLLTKLLNAENACYKADKFSTIQERTRAALLDSLYSELNSKNEEIFCSITCLDSSTSPSILSKGDGSPGGLWPSFKKAFRGRSQSVDTSTSPMHNKVNGNMMFAADIPEEGEATSPVQPKGNRSLRLSTRSTSSNQSYGSSVGDKKEPKRKRDSVLSRSSHSSESINGSQESHKSSSNSLNSSPDVANSRMRIYTCRVSPSNSLDSFNSDDEPHEHEDSDTGMGSMSSGCISSSKASPLNPCLCPEGKCTSALEIETTLSQQLELMRSEINKLKAEKLDLIRTNVSWQHDIKKLKEKEMRHVQELSAAQKEIHKLREAKEMQKAEYIEALSSV</sequence>
<keyword evidence="6 8" id="KW-0175">Coiled coil</keyword>